<dbReference type="Pfam" id="PF00069">
    <property type="entry name" value="Pkinase"/>
    <property type="match status" value="1"/>
</dbReference>
<evidence type="ECO:0000256" key="7">
    <source>
        <dbReference type="ARBA" id="ARBA00022777"/>
    </source>
</evidence>
<evidence type="ECO:0000256" key="3">
    <source>
        <dbReference type="ARBA" id="ARBA00022527"/>
    </source>
</evidence>
<evidence type="ECO:0000313" key="19">
    <source>
        <dbReference type="Proteomes" id="UP001168877"/>
    </source>
</evidence>
<dbReference type="PIRSF" id="PIRSF000641">
    <property type="entry name" value="SRK"/>
    <property type="match status" value="1"/>
</dbReference>
<dbReference type="CDD" id="cd01098">
    <property type="entry name" value="PAN_AP_plant"/>
    <property type="match status" value="1"/>
</dbReference>
<keyword evidence="19" id="KW-1185">Reference proteome</keyword>
<dbReference type="GO" id="GO:0048544">
    <property type="term" value="P:recognition of pollen"/>
    <property type="evidence" value="ECO:0007669"/>
    <property type="project" value="InterPro"/>
</dbReference>
<dbReference type="PROSITE" id="PS50948">
    <property type="entry name" value="PAN"/>
    <property type="match status" value="1"/>
</dbReference>
<keyword evidence="7 13" id="KW-0418">Kinase</keyword>
<dbReference type="PANTHER" id="PTHR27002:SF214">
    <property type="entry name" value="RECEPTOR-LIKE SERINE_THREONINE-PROTEIN KINASE"/>
    <property type="match status" value="1"/>
</dbReference>
<proteinExistence type="inferred from homology"/>
<accession>A0AA39VU73</accession>
<comment type="caution">
    <text evidence="18">The sequence shown here is derived from an EMBL/GenBank/DDBJ whole genome shotgun (WGS) entry which is preliminary data.</text>
</comment>
<dbReference type="Proteomes" id="UP001168877">
    <property type="component" value="Unassembled WGS sequence"/>
</dbReference>
<evidence type="ECO:0000256" key="2">
    <source>
        <dbReference type="ARBA" id="ARBA00022475"/>
    </source>
</evidence>
<dbReference type="SUPFAM" id="SSF56112">
    <property type="entry name" value="Protein kinase-like (PK-like)"/>
    <property type="match status" value="2"/>
</dbReference>
<dbReference type="SMART" id="SM00473">
    <property type="entry name" value="PAN_AP"/>
    <property type="match status" value="1"/>
</dbReference>
<dbReference type="InterPro" id="IPR001245">
    <property type="entry name" value="Ser-Thr/Tyr_kinase_cat_dom"/>
</dbReference>
<dbReference type="GO" id="GO:0005886">
    <property type="term" value="C:plasma membrane"/>
    <property type="evidence" value="ECO:0007669"/>
    <property type="project" value="UniProtKB-SubCell"/>
</dbReference>
<dbReference type="PANTHER" id="PTHR27002">
    <property type="entry name" value="RECEPTOR-LIKE SERINE/THREONINE-PROTEIN KINASE SD1-8"/>
    <property type="match status" value="1"/>
</dbReference>
<gene>
    <name evidence="18" type="ORF">LWI29_000952</name>
</gene>
<organism evidence="18 19">
    <name type="scientific">Acer saccharum</name>
    <name type="common">Sugar maple</name>
    <dbReference type="NCBI Taxonomy" id="4024"/>
    <lineage>
        <taxon>Eukaryota</taxon>
        <taxon>Viridiplantae</taxon>
        <taxon>Streptophyta</taxon>
        <taxon>Embryophyta</taxon>
        <taxon>Tracheophyta</taxon>
        <taxon>Spermatophyta</taxon>
        <taxon>Magnoliopsida</taxon>
        <taxon>eudicotyledons</taxon>
        <taxon>Gunneridae</taxon>
        <taxon>Pentapetalae</taxon>
        <taxon>rosids</taxon>
        <taxon>malvids</taxon>
        <taxon>Sapindales</taxon>
        <taxon>Sapindaceae</taxon>
        <taxon>Hippocastanoideae</taxon>
        <taxon>Acereae</taxon>
        <taxon>Acer</taxon>
    </lineage>
</organism>
<reference evidence="18" key="2">
    <citation type="submission" date="2023-06" db="EMBL/GenBank/DDBJ databases">
        <authorList>
            <person name="Swenson N.G."/>
            <person name="Wegrzyn J.L."/>
            <person name="Mcevoy S.L."/>
        </authorList>
    </citation>
    <scope>NUCLEOTIDE SEQUENCE</scope>
    <source>
        <strain evidence="18">NS2018</strain>
        <tissue evidence="18">Leaf</tissue>
    </source>
</reference>
<evidence type="ECO:0000259" key="15">
    <source>
        <dbReference type="PROSITE" id="PS50011"/>
    </source>
</evidence>
<dbReference type="Pfam" id="PF00954">
    <property type="entry name" value="S_locus_glycop"/>
    <property type="match status" value="1"/>
</dbReference>
<evidence type="ECO:0000256" key="5">
    <source>
        <dbReference type="ARBA" id="ARBA00022729"/>
    </source>
</evidence>
<dbReference type="Pfam" id="PF07714">
    <property type="entry name" value="PK_Tyr_Ser-Thr"/>
    <property type="match status" value="1"/>
</dbReference>
<dbReference type="SMART" id="SM00220">
    <property type="entry name" value="S_TKc"/>
    <property type="match status" value="1"/>
</dbReference>
<comment type="catalytic activity">
    <reaction evidence="12 13">
        <text>L-seryl-[protein] + ATP = O-phospho-L-seryl-[protein] + ADP + H(+)</text>
        <dbReference type="Rhea" id="RHEA:17989"/>
        <dbReference type="Rhea" id="RHEA-COMP:9863"/>
        <dbReference type="Rhea" id="RHEA-COMP:11604"/>
        <dbReference type="ChEBI" id="CHEBI:15378"/>
        <dbReference type="ChEBI" id="CHEBI:29999"/>
        <dbReference type="ChEBI" id="CHEBI:30616"/>
        <dbReference type="ChEBI" id="CHEBI:83421"/>
        <dbReference type="ChEBI" id="CHEBI:456216"/>
        <dbReference type="EC" id="2.7.11.1"/>
    </reaction>
</comment>
<dbReference type="InterPro" id="IPR011009">
    <property type="entry name" value="Kinase-like_dom_sf"/>
</dbReference>
<evidence type="ECO:0000256" key="14">
    <source>
        <dbReference type="SAM" id="Phobius"/>
    </source>
</evidence>
<keyword evidence="10" id="KW-0325">Glycoprotein</keyword>
<evidence type="ECO:0000256" key="1">
    <source>
        <dbReference type="ARBA" id="ARBA00004251"/>
    </source>
</evidence>
<dbReference type="EMBL" id="JAUESC010000003">
    <property type="protein sequence ID" value="KAK0598944.1"/>
    <property type="molecule type" value="Genomic_DNA"/>
</dbReference>
<dbReference type="Gene3D" id="3.30.200.20">
    <property type="entry name" value="Phosphorylase Kinase, domain 1"/>
    <property type="match status" value="1"/>
</dbReference>
<dbReference type="CDD" id="cd14066">
    <property type="entry name" value="STKc_IRAK"/>
    <property type="match status" value="1"/>
</dbReference>
<keyword evidence="5" id="KW-0732">Signal</keyword>
<evidence type="ECO:0000256" key="4">
    <source>
        <dbReference type="ARBA" id="ARBA00022679"/>
    </source>
</evidence>
<evidence type="ECO:0000256" key="12">
    <source>
        <dbReference type="ARBA" id="ARBA00048679"/>
    </source>
</evidence>
<name>A0AA39VU73_ACESA</name>
<evidence type="ECO:0000256" key="13">
    <source>
        <dbReference type="PIRNR" id="PIRNR000641"/>
    </source>
</evidence>
<keyword evidence="3 13" id="KW-0723">Serine/threonine-protein kinase</keyword>
<dbReference type="AlphaFoldDB" id="A0AA39VU73"/>
<dbReference type="InterPro" id="IPR001480">
    <property type="entry name" value="Bulb-type_lectin_dom"/>
</dbReference>
<dbReference type="InterPro" id="IPR024171">
    <property type="entry name" value="SRK-like_kinase"/>
</dbReference>
<dbReference type="InterPro" id="IPR000719">
    <property type="entry name" value="Prot_kinase_dom"/>
</dbReference>
<protein>
    <recommendedName>
        <fullName evidence="13">Receptor-like serine/threonine-protein kinase</fullName>
        <ecNumber evidence="13">2.7.11.1</ecNumber>
    </recommendedName>
</protein>
<evidence type="ECO:0000256" key="8">
    <source>
        <dbReference type="ARBA" id="ARBA00022840"/>
    </source>
</evidence>
<keyword evidence="9" id="KW-1015">Disulfide bond</keyword>
<keyword evidence="14" id="KW-0472">Membrane</keyword>
<reference evidence="18" key="1">
    <citation type="journal article" date="2022" name="Plant J.">
        <title>Strategies of tolerance reflected in two North American maple genomes.</title>
        <authorList>
            <person name="McEvoy S.L."/>
            <person name="Sezen U.U."/>
            <person name="Trouern-Trend A."/>
            <person name="McMahon S.M."/>
            <person name="Schaberg P.G."/>
            <person name="Yang J."/>
            <person name="Wegrzyn J.L."/>
            <person name="Swenson N.G."/>
        </authorList>
    </citation>
    <scope>NUCLEOTIDE SEQUENCE</scope>
    <source>
        <strain evidence="18">NS2018</strain>
    </source>
</reference>
<dbReference type="InterPro" id="IPR003609">
    <property type="entry name" value="Pan_app"/>
</dbReference>
<dbReference type="FunFam" id="1.10.510.10:FF:000060">
    <property type="entry name" value="G-type lectin S-receptor-like serine/threonine-protein kinase"/>
    <property type="match status" value="1"/>
</dbReference>
<comment type="similarity">
    <text evidence="13">Belongs to the protein kinase superfamily. Ser/Thr protein kinase family.</text>
</comment>
<dbReference type="PROSITE" id="PS50011">
    <property type="entry name" value="PROTEIN_KINASE_DOM"/>
    <property type="match status" value="2"/>
</dbReference>
<keyword evidence="6 13" id="KW-0547">Nucleotide-binding</keyword>
<evidence type="ECO:0000256" key="9">
    <source>
        <dbReference type="ARBA" id="ARBA00023157"/>
    </source>
</evidence>
<dbReference type="Pfam" id="PF01453">
    <property type="entry name" value="B_lectin"/>
    <property type="match status" value="1"/>
</dbReference>
<dbReference type="SMART" id="SM00108">
    <property type="entry name" value="B_lectin"/>
    <property type="match status" value="1"/>
</dbReference>
<evidence type="ECO:0000256" key="10">
    <source>
        <dbReference type="ARBA" id="ARBA00023180"/>
    </source>
</evidence>
<feature type="domain" description="Bulb-type lectin" evidence="16">
    <location>
        <begin position="1"/>
        <end position="90"/>
    </location>
</feature>
<dbReference type="SUPFAM" id="SSF51110">
    <property type="entry name" value="alpha-D-mannose-specific plant lectins"/>
    <property type="match status" value="1"/>
</dbReference>
<dbReference type="PROSITE" id="PS00108">
    <property type="entry name" value="PROTEIN_KINASE_ST"/>
    <property type="match status" value="2"/>
</dbReference>
<dbReference type="FunFam" id="3.30.200.20:FF:000195">
    <property type="entry name" value="G-type lectin S-receptor-like serine/threonine-protein kinase"/>
    <property type="match status" value="1"/>
</dbReference>
<keyword evidence="8 13" id="KW-0067">ATP-binding</keyword>
<dbReference type="InterPro" id="IPR008271">
    <property type="entry name" value="Ser/Thr_kinase_AS"/>
</dbReference>
<keyword evidence="14" id="KW-0812">Transmembrane</keyword>
<dbReference type="Gene3D" id="1.10.510.10">
    <property type="entry name" value="Transferase(Phosphotransferase) domain 1"/>
    <property type="match status" value="2"/>
</dbReference>
<evidence type="ECO:0000256" key="11">
    <source>
        <dbReference type="ARBA" id="ARBA00047899"/>
    </source>
</evidence>
<sequence>MSDVLGTSQSAVDTISLAQPIRDGETLVSASQSFELGFFTPGNSNNSKDKKIIWSTNSSRVLENPVGQLLDSGNLVIRDNINMSSDGYVWQSFDYPSDTFLPGMKLGWNLRTGFERYLTPWRSADDPSSSGDFSFRLDINGLPQIVITTGSRKEVRSGPWNGRQFLGIPTLHNLVFKPMLVHNQDELYYTYEPFNNTVKTFVVLLQSGAIHRFVWNWQKTEWSILFTWPFDQCDNYAQCGANNYCRINKTPICECLKGFIPKAEDEWHTQGLSQSRKCIKNLPSDCPSGEGFLKLPAIKLPDFYWYNNSMNIKECEAECFKNCSCRAYANSDVSGGSGCLMWFGDLIDIRECPPGFIWGQDFFLRVPASELVQHYSNKKKRIKIIAVVSTITGIFILVLVLCTVWKKTKNRGLESREEEEEVPLIDLSTIAAATNNFSQANMIGKGGFGPVYKGNLSTGQEIAVKRLSNNSGQGVEEFKSEVVLIGKLQHRNLVGLLGSCIQGEERMLIYEYMPNKSLNYFIFDDERSKFLSWRKRFDIIIGIARGLLYLHQDSKLQIIHRDLKASNILLDNDLNPKISDFGLARIFRGDDKEANTKRIVGTYGYMSPEYATDGNFSLKSDVFSFGVLLLEIVSGKKNRGFRHPDHHLNLLGHAWVLWNNGRALEVKDVCLEDSFIESQVLRCIQVGLLCVQMFPEDRPEMSSVVFMLANEGLLLPQPKQPGFFTERGLIPVAIKVLAKSKFSGEEFINEVSTIGRIHHTNVVRLLGFYYEGSKHSLVYEYMPNGSLDRHIFSKKGNDQAFRWEKHHEIALGTARGIEYLHNGCDVCILHFDIKPHNILLDHNFIPKVADFGLAKFHPKENGFICINATRGTIGYIAPELIFQEISA</sequence>
<dbReference type="EC" id="2.7.11.1" evidence="13"/>
<dbReference type="InterPro" id="IPR000858">
    <property type="entry name" value="S_locus_glycoprot_dom"/>
</dbReference>
<feature type="domain" description="Apple" evidence="17">
    <location>
        <begin position="286"/>
        <end position="352"/>
    </location>
</feature>
<keyword evidence="4 13" id="KW-0808">Transferase</keyword>
<evidence type="ECO:0000259" key="17">
    <source>
        <dbReference type="PROSITE" id="PS50948"/>
    </source>
</evidence>
<dbReference type="GO" id="GO:0004674">
    <property type="term" value="F:protein serine/threonine kinase activity"/>
    <property type="evidence" value="ECO:0007669"/>
    <property type="project" value="UniProtKB-KW"/>
</dbReference>
<dbReference type="Pfam" id="PF08276">
    <property type="entry name" value="PAN_2"/>
    <property type="match status" value="1"/>
</dbReference>
<feature type="transmembrane region" description="Helical" evidence="14">
    <location>
        <begin position="384"/>
        <end position="405"/>
    </location>
</feature>
<dbReference type="PROSITE" id="PS50927">
    <property type="entry name" value="BULB_LECTIN"/>
    <property type="match status" value="1"/>
</dbReference>
<evidence type="ECO:0000256" key="6">
    <source>
        <dbReference type="ARBA" id="ARBA00022741"/>
    </source>
</evidence>
<comment type="subcellular location">
    <subcellularLocation>
        <location evidence="1">Cell membrane</location>
        <topology evidence="1">Single-pass type I membrane protein</topology>
    </subcellularLocation>
</comment>
<feature type="domain" description="Protein kinase" evidence="15">
    <location>
        <begin position="437"/>
        <end position="713"/>
    </location>
</feature>
<dbReference type="Gene3D" id="2.90.10.10">
    <property type="entry name" value="Bulb-type lectin domain"/>
    <property type="match status" value="1"/>
</dbReference>
<evidence type="ECO:0000313" key="18">
    <source>
        <dbReference type="EMBL" id="KAK0598944.1"/>
    </source>
</evidence>
<keyword evidence="14" id="KW-1133">Transmembrane helix</keyword>
<keyword evidence="2" id="KW-1003">Cell membrane</keyword>
<dbReference type="GO" id="GO:0005524">
    <property type="term" value="F:ATP binding"/>
    <property type="evidence" value="ECO:0007669"/>
    <property type="project" value="UniProtKB-KW"/>
</dbReference>
<comment type="catalytic activity">
    <reaction evidence="11 13">
        <text>L-threonyl-[protein] + ATP = O-phospho-L-threonyl-[protein] + ADP + H(+)</text>
        <dbReference type="Rhea" id="RHEA:46608"/>
        <dbReference type="Rhea" id="RHEA-COMP:11060"/>
        <dbReference type="Rhea" id="RHEA-COMP:11605"/>
        <dbReference type="ChEBI" id="CHEBI:15378"/>
        <dbReference type="ChEBI" id="CHEBI:30013"/>
        <dbReference type="ChEBI" id="CHEBI:30616"/>
        <dbReference type="ChEBI" id="CHEBI:61977"/>
        <dbReference type="ChEBI" id="CHEBI:456216"/>
        <dbReference type="EC" id="2.7.11.1"/>
    </reaction>
</comment>
<feature type="domain" description="Protein kinase" evidence="15">
    <location>
        <begin position="701"/>
        <end position="887"/>
    </location>
</feature>
<dbReference type="InterPro" id="IPR036426">
    <property type="entry name" value="Bulb-type_lectin_dom_sf"/>
</dbReference>
<dbReference type="FunFam" id="1.10.510.10:FF:001023">
    <property type="entry name" value="Os07g0541700 protein"/>
    <property type="match status" value="1"/>
</dbReference>
<evidence type="ECO:0000259" key="16">
    <source>
        <dbReference type="PROSITE" id="PS50927"/>
    </source>
</evidence>